<evidence type="ECO:0000313" key="1">
    <source>
        <dbReference type="EMBL" id="RFU30232.1"/>
    </source>
</evidence>
<dbReference type="Proteomes" id="UP000258309">
    <property type="component" value="Unassembled WGS sequence"/>
</dbReference>
<feature type="non-terminal residue" evidence="1">
    <location>
        <position position="143"/>
    </location>
</feature>
<dbReference type="OrthoDB" id="66881at2759"/>
<keyword evidence="1" id="KW-0503">Monooxygenase</keyword>
<evidence type="ECO:0000313" key="2">
    <source>
        <dbReference type="Proteomes" id="UP000258309"/>
    </source>
</evidence>
<dbReference type="InterPro" id="IPR036188">
    <property type="entry name" value="FAD/NAD-bd_sf"/>
</dbReference>
<keyword evidence="2" id="KW-1185">Reference proteome</keyword>
<keyword evidence="1" id="KW-0560">Oxidoreductase</keyword>
<gene>
    <name evidence="1" type="ORF">B7463_g6100</name>
</gene>
<dbReference type="EC" id="1.14.13.-" evidence="1"/>
<sequence length="143" mass="15569">MAPSIALKATQTFVAPSLPMQGKDKSDDLNFDPEALNAKYAAERDKRFYRSGINQYRPIEGSLARYIKDSYTPSFSRGPIYLDCDVVIIGGGYGGQLVSARLIEQGINNFRIIEKGGGFGVPGTGIVIQHNCGVCGLKALQHW</sequence>
<comment type="caution">
    <text evidence="1">The sequence shown here is derived from an EMBL/GenBank/DDBJ whole genome shotgun (WGS) entry which is preliminary data.</text>
</comment>
<protein>
    <submittedName>
        <fullName evidence="1">Flavin-containing monooxygenase</fullName>
        <ecNumber evidence="1">1.14.13.-</ecNumber>
        <ecNumber evidence="1">1.14.13.8</ecNumber>
    </submittedName>
</protein>
<dbReference type="AlphaFoldDB" id="A0A3E2HAQ9"/>
<name>A0A3E2HAQ9_SCYLI</name>
<accession>A0A3E2HAQ9</accession>
<dbReference type="GO" id="GO:0004497">
    <property type="term" value="F:monooxygenase activity"/>
    <property type="evidence" value="ECO:0007669"/>
    <property type="project" value="UniProtKB-KW"/>
</dbReference>
<proteinExistence type="predicted"/>
<dbReference type="SUPFAM" id="SSF51905">
    <property type="entry name" value="FAD/NAD(P)-binding domain"/>
    <property type="match status" value="1"/>
</dbReference>
<feature type="non-terminal residue" evidence="1">
    <location>
        <position position="1"/>
    </location>
</feature>
<dbReference type="EMBL" id="NCSJ02000105">
    <property type="protein sequence ID" value="RFU30232.1"/>
    <property type="molecule type" value="Genomic_DNA"/>
</dbReference>
<organism evidence="1 2">
    <name type="scientific">Scytalidium lignicola</name>
    <name type="common">Hyphomycete</name>
    <dbReference type="NCBI Taxonomy" id="5539"/>
    <lineage>
        <taxon>Eukaryota</taxon>
        <taxon>Fungi</taxon>
        <taxon>Dikarya</taxon>
        <taxon>Ascomycota</taxon>
        <taxon>Pezizomycotina</taxon>
        <taxon>Leotiomycetes</taxon>
        <taxon>Leotiomycetes incertae sedis</taxon>
        <taxon>Scytalidium</taxon>
    </lineage>
</organism>
<dbReference type="EC" id="1.14.13.8" evidence="1"/>
<reference evidence="1 2" key="1">
    <citation type="submission" date="2018-05" db="EMBL/GenBank/DDBJ databases">
        <title>Draft genome sequence of Scytalidium lignicola DSM 105466, a ubiquitous saprotrophic fungus.</title>
        <authorList>
            <person name="Buettner E."/>
            <person name="Gebauer A.M."/>
            <person name="Hofrichter M."/>
            <person name="Liers C."/>
            <person name="Kellner H."/>
        </authorList>
    </citation>
    <scope>NUCLEOTIDE SEQUENCE [LARGE SCALE GENOMIC DNA]</scope>
    <source>
        <strain evidence="1 2">DSM 105466</strain>
    </source>
</reference>